<keyword evidence="1" id="KW-0812">Transmembrane</keyword>
<reference evidence="2 3" key="1">
    <citation type="submission" date="2018-06" db="EMBL/GenBank/DDBJ databases">
        <title>A transcriptomic atlas of mushroom development highlights an independent origin of complex multicellularity.</title>
        <authorList>
            <consortium name="DOE Joint Genome Institute"/>
            <person name="Krizsan K."/>
            <person name="Almasi E."/>
            <person name="Merenyi Z."/>
            <person name="Sahu N."/>
            <person name="Viragh M."/>
            <person name="Koszo T."/>
            <person name="Mondo S."/>
            <person name="Kiss B."/>
            <person name="Balint B."/>
            <person name="Kues U."/>
            <person name="Barry K."/>
            <person name="Hegedus J.C."/>
            <person name="Henrissat B."/>
            <person name="Johnson J."/>
            <person name="Lipzen A."/>
            <person name="Ohm R."/>
            <person name="Nagy I."/>
            <person name="Pangilinan J."/>
            <person name="Yan J."/>
            <person name="Xiong Y."/>
            <person name="Grigoriev I.V."/>
            <person name="Hibbett D.S."/>
            <person name="Nagy L.G."/>
        </authorList>
    </citation>
    <scope>NUCLEOTIDE SEQUENCE [LARGE SCALE GENOMIC DNA]</scope>
    <source>
        <strain evidence="2 3">SZMC22713</strain>
    </source>
</reference>
<keyword evidence="1" id="KW-1133">Transmembrane helix</keyword>
<protein>
    <submittedName>
        <fullName evidence="2">Uncharacterized protein</fullName>
    </submittedName>
</protein>
<keyword evidence="1" id="KW-0472">Membrane</keyword>
<dbReference type="AlphaFoldDB" id="A0A4Y7QLS9"/>
<proteinExistence type="predicted"/>
<evidence type="ECO:0000313" key="2">
    <source>
        <dbReference type="EMBL" id="TDL27799.1"/>
    </source>
</evidence>
<dbReference type="EMBL" id="ML170158">
    <property type="protein sequence ID" value="TDL27799.1"/>
    <property type="molecule type" value="Genomic_DNA"/>
</dbReference>
<organism evidence="2 3">
    <name type="scientific">Rickenella mellea</name>
    <dbReference type="NCBI Taxonomy" id="50990"/>
    <lineage>
        <taxon>Eukaryota</taxon>
        <taxon>Fungi</taxon>
        <taxon>Dikarya</taxon>
        <taxon>Basidiomycota</taxon>
        <taxon>Agaricomycotina</taxon>
        <taxon>Agaricomycetes</taxon>
        <taxon>Hymenochaetales</taxon>
        <taxon>Rickenellaceae</taxon>
        <taxon>Rickenella</taxon>
    </lineage>
</organism>
<sequence length="124" mass="13964">MKNNEELDPAAMLDYVLAYSPVILAVFAAQLVASTSPLRYWLAVCAIPDDIPDDAEEAKPPQKQWWQILATRKAAVVVVYGVVLYLVLYHTYRAMRREFPEMDAILSAILFPLAILLIQLSTVQ</sequence>
<feature type="transmembrane region" description="Helical" evidence="1">
    <location>
        <begin position="104"/>
        <end position="123"/>
    </location>
</feature>
<accession>A0A4Y7QLS9</accession>
<gene>
    <name evidence="2" type="ORF">BD410DRAFT_781694</name>
</gene>
<evidence type="ECO:0000256" key="1">
    <source>
        <dbReference type="SAM" id="Phobius"/>
    </source>
</evidence>
<feature type="transmembrane region" description="Helical" evidence="1">
    <location>
        <begin position="12"/>
        <end position="33"/>
    </location>
</feature>
<feature type="transmembrane region" description="Helical" evidence="1">
    <location>
        <begin position="74"/>
        <end position="92"/>
    </location>
</feature>
<name>A0A4Y7QLS9_9AGAM</name>
<evidence type="ECO:0000313" key="3">
    <source>
        <dbReference type="Proteomes" id="UP000294933"/>
    </source>
</evidence>
<dbReference type="Proteomes" id="UP000294933">
    <property type="component" value="Unassembled WGS sequence"/>
</dbReference>
<keyword evidence="3" id="KW-1185">Reference proteome</keyword>
<dbReference type="VEuPathDB" id="FungiDB:BD410DRAFT_781694"/>